<dbReference type="EMBL" id="MK072136">
    <property type="protein sequence ID" value="AYV79212.1"/>
    <property type="molecule type" value="Genomic_DNA"/>
</dbReference>
<organism evidence="1">
    <name type="scientific">Faunusvirus sp</name>
    <dbReference type="NCBI Taxonomy" id="2487766"/>
    <lineage>
        <taxon>Viruses</taxon>
        <taxon>Varidnaviria</taxon>
        <taxon>Bamfordvirae</taxon>
        <taxon>Nucleocytoviricota</taxon>
        <taxon>Megaviricetes</taxon>
        <taxon>Imitervirales</taxon>
        <taxon>Mimiviridae</taxon>
    </lineage>
</organism>
<gene>
    <name evidence="1" type="ORF">Faunusvirus5_21</name>
</gene>
<reference evidence="1" key="1">
    <citation type="submission" date="2018-10" db="EMBL/GenBank/DDBJ databases">
        <title>Hidden diversity of soil giant viruses.</title>
        <authorList>
            <person name="Schulz F."/>
            <person name="Alteio L."/>
            <person name="Goudeau D."/>
            <person name="Ryan E.M."/>
            <person name="Malmstrom R.R."/>
            <person name="Blanchard J."/>
            <person name="Woyke T."/>
        </authorList>
    </citation>
    <scope>NUCLEOTIDE SEQUENCE</scope>
    <source>
        <strain evidence="1">FNV1</strain>
    </source>
</reference>
<dbReference type="InterPro" id="IPR010994">
    <property type="entry name" value="RuvA_2-like"/>
</dbReference>
<name>A0A3G4ZWC2_9VIRU</name>
<dbReference type="SUPFAM" id="SSF81585">
    <property type="entry name" value="PsbU/PolX domain-like"/>
    <property type="match status" value="1"/>
</dbReference>
<sequence>MLAAKLSKMSISKVASSKLWIQDLNRYNKRYHVALTPKDIQSFGILNKKGDDEGEIYAGKSKEEESRTFKFGKSSDSISRIKKFPNFSLLIIISSRLMTVAEKIVHASLSSCIVADEKEVFNLKRHFFNDDDTIITMCEDACKIADSYAEDTYIAPFNLNTATVQQLKSVAAIGKVTAAKICKQGSVTSYTELGVTPYIVNQLKRCTYIDEPNVVSVKKVDKHDEHKRRHEEKFHAINGMTKDELMKIHKIGDKISNSIVTYLHSHKIRSLDELANINGVGGQRLKSIQQHFGE</sequence>
<dbReference type="Gene3D" id="1.10.150.320">
    <property type="entry name" value="Photosystem II 12 kDa extrinsic protein"/>
    <property type="match status" value="2"/>
</dbReference>
<dbReference type="PANTHER" id="PTHR21180">
    <property type="entry name" value="ENDONUCLEASE/EXONUCLEASE/PHOSPHATASE FAMILY DOMAIN-CONTAINING PROTEIN 1"/>
    <property type="match status" value="1"/>
</dbReference>
<proteinExistence type="predicted"/>
<evidence type="ECO:0000313" key="1">
    <source>
        <dbReference type="EMBL" id="AYV79212.1"/>
    </source>
</evidence>
<protein>
    <submittedName>
        <fullName evidence="1">Uncharacterized protein</fullName>
    </submittedName>
</protein>
<dbReference type="InterPro" id="IPR051675">
    <property type="entry name" value="Endo/Exo/Phosphatase_dom_1"/>
</dbReference>
<accession>A0A3G4ZWC2</accession>
<dbReference type="PANTHER" id="PTHR21180:SF32">
    <property type="entry name" value="ENDONUCLEASE_EXONUCLEASE_PHOSPHATASE FAMILY DOMAIN-CONTAINING PROTEIN 1"/>
    <property type="match status" value="1"/>
</dbReference>
<dbReference type="SUPFAM" id="SSF47781">
    <property type="entry name" value="RuvA domain 2-like"/>
    <property type="match status" value="1"/>
</dbReference>